<keyword evidence="4" id="KW-0540">Nuclease</keyword>
<keyword evidence="11" id="KW-1185">Reference proteome</keyword>
<evidence type="ECO:0000256" key="3">
    <source>
        <dbReference type="ARBA" id="ARBA00006958"/>
    </source>
</evidence>
<keyword evidence="5" id="KW-0479">Metal-binding</keyword>
<evidence type="ECO:0000259" key="9">
    <source>
        <dbReference type="Pfam" id="PF13359"/>
    </source>
</evidence>
<dbReference type="Proteomes" id="UP001314205">
    <property type="component" value="Unassembled WGS sequence"/>
</dbReference>
<comment type="caution">
    <text evidence="10">The sequence shown here is derived from an EMBL/GenBank/DDBJ whole genome shotgun (WGS) entry which is preliminary data.</text>
</comment>
<feature type="compositionally biased region" description="Basic and acidic residues" evidence="8">
    <location>
        <begin position="331"/>
        <end position="342"/>
    </location>
</feature>
<dbReference type="GO" id="GO:0016787">
    <property type="term" value="F:hydrolase activity"/>
    <property type="evidence" value="ECO:0007669"/>
    <property type="project" value="UniProtKB-KW"/>
</dbReference>
<comment type="subcellular location">
    <subcellularLocation>
        <location evidence="2">Nucleus</location>
    </subcellularLocation>
</comment>
<organism evidence="10 11">
    <name type="scientific">Parnassius mnemosyne</name>
    <name type="common">clouded apollo</name>
    <dbReference type="NCBI Taxonomy" id="213953"/>
    <lineage>
        <taxon>Eukaryota</taxon>
        <taxon>Metazoa</taxon>
        <taxon>Ecdysozoa</taxon>
        <taxon>Arthropoda</taxon>
        <taxon>Hexapoda</taxon>
        <taxon>Insecta</taxon>
        <taxon>Pterygota</taxon>
        <taxon>Neoptera</taxon>
        <taxon>Endopterygota</taxon>
        <taxon>Lepidoptera</taxon>
        <taxon>Glossata</taxon>
        <taxon>Ditrysia</taxon>
        <taxon>Papilionoidea</taxon>
        <taxon>Papilionidae</taxon>
        <taxon>Parnassiinae</taxon>
        <taxon>Parnassini</taxon>
        <taxon>Parnassius</taxon>
        <taxon>Driopa</taxon>
    </lineage>
</organism>
<evidence type="ECO:0000313" key="11">
    <source>
        <dbReference type="Proteomes" id="UP001314205"/>
    </source>
</evidence>
<evidence type="ECO:0000256" key="4">
    <source>
        <dbReference type="ARBA" id="ARBA00022722"/>
    </source>
</evidence>
<dbReference type="GO" id="GO:0046872">
    <property type="term" value="F:metal ion binding"/>
    <property type="evidence" value="ECO:0007669"/>
    <property type="project" value="UniProtKB-KW"/>
</dbReference>
<evidence type="ECO:0000256" key="1">
    <source>
        <dbReference type="ARBA" id="ARBA00001968"/>
    </source>
</evidence>
<evidence type="ECO:0000313" key="10">
    <source>
        <dbReference type="EMBL" id="CAK1578913.1"/>
    </source>
</evidence>
<proteinExistence type="inferred from homology"/>
<evidence type="ECO:0000256" key="6">
    <source>
        <dbReference type="ARBA" id="ARBA00022801"/>
    </source>
</evidence>
<dbReference type="AlphaFoldDB" id="A0AAV1K8M5"/>
<comment type="cofactor">
    <cofactor evidence="1">
        <name>a divalent metal cation</name>
        <dbReference type="ChEBI" id="CHEBI:60240"/>
    </cofactor>
</comment>
<reference evidence="10 11" key="1">
    <citation type="submission" date="2023-11" db="EMBL/GenBank/DDBJ databases">
        <authorList>
            <person name="Hedman E."/>
            <person name="Englund M."/>
            <person name="Stromberg M."/>
            <person name="Nyberg Akerstrom W."/>
            <person name="Nylinder S."/>
            <person name="Jareborg N."/>
            <person name="Kallberg Y."/>
            <person name="Kronander E."/>
        </authorList>
    </citation>
    <scope>NUCLEOTIDE SEQUENCE [LARGE SCALE GENOMIC DNA]</scope>
</reference>
<comment type="similarity">
    <text evidence="3">Belongs to the HARBI1 family.</text>
</comment>
<feature type="domain" description="DDE Tnp4" evidence="9">
    <location>
        <begin position="167"/>
        <end position="317"/>
    </location>
</feature>
<protein>
    <recommendedName>
        <fullName evidence="9">DDE Tnp4 domain-containing protein</fullName>
    </recommendedName>
</protein>
<keyword evidence="7" id="KW-0539">Nucleus</keyword>
<evidence type="ECO:0000256" key="7">
    <source>
        <dbReference type="ARBA" id="ARBA00023242"/>
    </source>
</evidence>
<evidence type="ECO:0000256" key="8">
    <source>
        <dbReference type="SAM" id="MobiDB-lite"/>
    </source>
</evidence>
<sequence>MDNIDRVLSTLENIDRLGTSADINFRRMPKFYVRNEYNQNPFKLYDENEFRRRYRFTKLTVLKVILPLIIANLKHLDNRGLPISPKLQLLIALRFYATGCFQMVCGDLTGISQSTVCLIINNVSRQLSNLLPRYIHFPRSMNVVKRKFEELGRSNIQHGFNNIIGAIDCTHIKINRPRGISHSEIYRNRKGYFSINVQAIVGPNMEIFDLVTRWPGSSHDSRIFRNSQAYARFLSGNLQGVLVGDSGYPSLPFLLTPLITPVTRAENRYNYVQIRTRNIVERFFGVWKKKFPCLQLGLRSKLTNTSNIIVACAVLHNIGIQSGDAYDDGDNDHIPEVPERPNNETSSTAGLAYRQSIIAQFN</sequence>
<dbReference type="GO" id="GO:0004518">
    <property type="term" value="F:nuclease activity"/>
    <property type="evidence" value="ECO:0007669"/>
    <property type="project" value="UniProtKB-KW"/>
</dbReference>
<evidence type="ECO:0000256" key="5">
    <source>
        <dbReference type="ARBA" id="ARBA00022723"/>
    </source>
</evidence>
<dbReference type="PANTHER" id="PTHR22930">
    <property type="match status" value="1"/>
</dbReference>
<dbReference type="InterPro" id="IPR027806">
    <property type="entry name" value="HARBI1_dom"/>
</dbReference>
<name>A0AAV1K8M5_9NEOP</name>
<keyword evidence="6" id="KW-0378">Hydrolase</keyword>
<feature type="region of interest" description="Disordered" evidence="8">
    <location>
        <begin position="329"/>
        <end position="348"/>
    </location>
</feature>
<dbReference type="EMBL" id="CAVLGL010000002">
    <property type="protein sequence ID" value="CAK1578913.1"/>
    <property type="molecule type" value="Genomic_DNA"/>
</dbReference>
<dbReference type="InterPro" id="IPR045249">
    <property type="entry name" value="HARBI1-like"/>
</dbReference>
<evidence type="ECO:0000256" key="2">
    <source>
        <dbReference type="ARBA" id="ARBA00004123"/>
    </source>
</evidence>
<dbReference type="GO" id="GO:0005634">
    <property type="term" value="C:nucleus"/>
    <property type="evidence" value="ECO:0007669"/>
    <property type="project" value="UniProtKB-SubCell"/>
</dbReference>
<dbReference type="Pfam" id="PF13359">
    <property type="entry name" value="DDE_Tnp_4"/>
    <property type="match status" value="1"/>
</dbReference>
<gene>
    <name evidence="10" type="ORF">PARMNEM_LOCUS941</name>
</gene>
<accession>A0AAV1K8M5</accession>
<dbReference type="PANTHER" id="PTHR22930:SF289">
    <property type="entry name" value="DDE TNP4 DOMAIN-CONTAINING PROTEIN-RELATED"/>
    <property type="match status" value="1"/>
</dbReference>